<reference evidence="5" key="1">
    <citation type="journal article" date="2019" name="Int. J. Syst. Evol. Microbiol.">
        <title>The Global Catalogue of Microorganisms (GCM) 10K type strain sequencing project: providing services to taxonomists for standard genome sequencing and annotation.</title>
        <authorList>
            <consortium name="The Broad Institute Genomics Platform"/>
            <consortium name="The Broad Institute Genome Sequencing Center for Infectious Disease"/>
            <person name="Wu L."/>
            <person name="Ma J."/>
        </authorList>
    </citation>
    <scope>NUCLEOTIDE SEQUENCE [LARGE SCALE GENOMIC DNA]</scope>
    <source>
        <strain evidence="5">CGMCC 4.7466</strain>
    </source>
</reference>
<feature type="domain" description="LTD" evidence="3">
    <location>
        <begin position="312"/>
        <end position="431"/>
    </location>
</feature>
<proteinExistence type="predicted"/>
<sequence length="2145" mass="241222">MKTCIFVWGFIAFSILGFALFEETETFIDQDFESNFMITNHPEEFLPNWSANDVRASSMRVFQASGEGINGSQALGIQTIGSFDAQIYIKTSTIGLKNSRISFQAKTGKNGSGNRPVEVYYSFSEDSPENFGEMQPIGTPESFPNEDTPYQEYLFEMPSNLLGKEVVFIRLDVRYGQGSGTAARLFIDDFIIHGEAGEPDPREEDPGSEDPDIEDPIQGKDSLKIEQIERYDDKGWAISFGRNDLKEAFDIKNIGLNHGYGEAVNWALNDSLLWVEFGDYLYPNHYELTIEYHEKSEEDTEMWLAHDLEWVSPVPFGTIVINEFMADPNPKGSVPPDPVLPTATNDEYIELYNRSDKPILLTGFTYNDGAVEPVTLEGGGYVLLVPASKTTEFNQWGPTTGVSPFRALSNNSGQIHIADAFGVIDSLNYDTSWYQDSDKTRGGWSLERMDPYISCQGSFNWKASVSDQGGTPGMRNSVYETGPSELSLVEVTVLEASHIEVWFSGNIDPAFHDGIQVLLEGKAVLPEKITAQSIHFSSPVPLTSGNSYLLEIKNLRDCYGNPPTDFSYVLELSGEEDGKDPGPDPGDPIEEPDDLSINRVEKHGENSLAVHFNELIDGIEFTSAMLSPGYGSPENWEIQDSVLVLDFGEYLYSNRFELTLNYGERGGIDPEVKLLVHDFDWSSPTPFGAVIINEFMADPNPKGLAPPDPVLPTASTDEYIELHNRTDKPIRLAGFTYNGGIISDLTLEAGGFALLCPASKTEVFSQWASAAGVSPFRALPNGSGEILLADAFGVIDSLSYDTSWYRDAQKSQGGWSLERINPYVSCTDRYNWKASVSSQGGTPGAVNSVFSEEPDPRPFIIREVRLNDENQIEVLFSKIPDSKSRDSIKVYFEDTLAELQSMDTEMLTLTNPLELVSGESYLLEITGVRDCYGLGLDERYYTFTYDTEPPVLIGISALADDEFKLYFDEPLDLYRSLHSDQFGIVPYEGQIKNLQALDSQTIQMALDPPLELGQAYQFYARNILDLTGNRADKTALEFYLDDQLDTLVFSGPTHLQVQYKIPVDSVAAVQLHSYLLNKNPVQPERVYRDATSPLYFHLLFREELPANTPLELRVEGIKDMDGNPINTLKKSFIWDTRSIAITDVDVRNDSTLWVTFNKSMDEKHALIHQNYTVNEGIGNPEKIHFKAPNAAELQFRKKFANRVDYQLSIRNLRDVYGVEMPRTINRAFVYDVIPPEIISASLISPFEVRIDFDKPVMFPENVAVGGLVHLDWEMDGEKSLLVKSQIALKEDEIRIKFPELQDLLGNTAYDLEYRLDNSLPQIGQAYLWDAHHLVLCFSHFLDPSLSILPDRYLVNHKGIKYARLKENGFELELELFDGLRLGDSVAVEVLEVKNKRGSSGHKLETSLTYDDGITAVWPENSQMIQVYHETALDLNTPLLGSFKLADDPQNIEAIHNQSNPAHLKLVLESPLLEGQVYQLQVPPRLGENQKIHPGSIRLLEWDTIPPKLVEVEVITEYELRLHFDEPLDPILAVVPGFYEINGTHPMEVLPLSHPNQVLLVFEQAFHSGMPYELSIQHIEDRHGNSVNETVLSFIMDEIAYPNFRDIVINEVMAAPRPSQTLPHVEYVEIYNASDKTYYLGGYLLANSRTTTVFPRETIDPKEHVILCPINQVQNFMPYGRVIGLNHWPTLLNEEDEVSISDRRGTLIDRFVYNTGTYGSGTIAQSGYSLELVNPYYPCISDQNIRPSQDAKRGTPGKMNSVFDDSPDRTRPQLLAVEVKSLDKLSLVFSKPLAHVDIPGILLVPRLNVSEVYQDTADLSRVWVVLGENLKDNQAYTLQISGWKDCVGNNTDPLLSQAEFKIPGKPEEGDIVLNEVLFNPRTGGPKFVEIYNQSTKYLNLKNWKLANFANEEISNRRVISGQDLILEPFSYLVLTTDADRLLQHYPKGKFENFHQMTSLPSYPITSGTVILLDPEEQWVERFDYHERMHHSFLRDLKGISLERYGVHAEVNNPHNWHSASADAGYATPGYKNSQTYGEKQAQDMIVVDPPVFVPNAPGERPFATIHYQLERPGYMASLKIFSSTGIQVKAICENELWGEKGFYTWNGTNENGTKVTPGYYVLWGELVHPDGSVKQIKKTMVVGAKF</sequence>
<dbReference type="Proteomes" id="UP001595818">
    <property type="component" value="Unassembled WGS sequence"/>
</dbReference>
<feature type="domain" description="LTD" evidence="3">
    <location>
        <begin position="1599"/>
        <end position="1714"/>
    </location>
</feature>
<accession>A0ABV9SVI4</accession>
<feature type="domain" description="LTD" evidence="3">
    <location>
        <begin position="1855"/>
        <end position="1993"/>
    </location>
</feature>
<keyword evidence="5" id="KW-1185">Reference proteome</keyword>
<dbReference type="EMBL" id="JBHSJJ010000001">
    <property type="protein sequence ID" value="MFC4870323.1"/>
    <property type="molecule type" value="Genomic_DNA"/>
</dbReference>
<feature type="region of interest" description="Disordered" evidence="2">
    <location>
        <begin position="195"/>
        <end position="220"/>
    </location>
</feature>
<name>A0ABV9SVI4_9BACT</name>
<dbReference type="InterPro" id="IPR036415">
    <property type="entry name" value="Lamin_tail_dom_sf"/>
</dbReference>
<evidence type="ECO:0000256" key="2">
    <source>
        <dbReference type="SAM" id="MobiDB-lite"/>
    </source>
</evidence>
<dbReference type="Gene3D" id="2.60.40.4070">
    <property type="match status" value="1"/>
</dbReference>
<organism evidence="4 5">
    <name type="scientific">Negadavirga shengliensis</name>
    <dbReference type="NCBI Taxonomy" id="1389218"/>
    <lineage>
        <taxon>Bacteria</taxon>
        <taxon>Pseudomonadati</taxon>
        <taxon>Bacteroidota</taxon>
        <taxon>Cytophagia</taxon>
        <taxon>Cytophagales</taxon>
        <taxon>Cyclobacteriaceae</taxon>
        <taxon>Negadavirga</taxon>
    </lineage>
</organism>
<keyword evidence="1" id="KW-0732">Signal</keyword>
<feature type="region of interest" description="Disordered" evidence="2">
    <location>
        <begin position="1743"/>
        <end position="1766"/>
    </location>
</feature>
<evidence type="ECO:0000313" key="5">
    <source>
        <dbReference type="Proteomes" id="UP001595818"/>
    </source>
</evidence>
<dbReference type="Gene3D" id="2.60.40.1220">
    <property type="match status" value="3"/>
</dbReference>
<protein>
    <submittedName>
        <fullName evidence="4">Lamin tail domain-containing protein</fullName>
    </submittedName>
</protein>
<gene>
    <name evidence="4" type="ORF">ACFPFU_01410</name>
</gene>
<feature type="region of interest" description="Disordered" evidence="2">
    <location>
        <begin position="573"/>
        <end position="593"/>
    </location>
</feature>
<evidence type="ECO:0000259" key="3">
    <source>
        <dbReference type="PROSITE" id="PS51841"/>
    </source>
</evidence>
<dbReference type="Pfam" id="PF00932">
    <property type="entry name" value="LTD"/>
    <property type="match status" value="3"/>
</dbReference>
<evidence type="ECO:0000313" key="4">
    <source>
        <dbReference type="EMBL" id="MFC4870323.1"/>
    </source>
</evidence>
<evidence type="ECO:0000256" key="1">
    <source>
        <dbReference type="ARBA" id="ARBA00022729"/>
    </source>
</evidence>
<dbReference type="InterPro" id="IPR001322">
    <property type="entry name" value="Lamin_tail_dom"/>
</dbReference>
<comment type="caution">
    <text evidence="4">The sequence shown here is derived from an EMBL/GenBank/DDBJ whole genome shotgun (WGS) entry which is preliminary data.</text>
</comment>
<feature type="compositionally biased region" description="Acidic residues" evidence="2">
    <location>
        <begin position="201"/>
        <end position="215"/>
    </location>
</feature>
<dbReference type="InterPro" id="IPR014755">
    <property type="entry name" value="Cu-Rt/internalin_Ig-like"/>
</dbReference>
<dbReference type="RefSeq" id="WP_377060757.1">
    <property type="nucleotide sequence ID" value="NZ_JBHSJJ010000001.1"/>
</dbReference>
<dbReference type="PROSITE" id="PS51841">
    <property type="entry name" value="LTD"/>
    <property type="match status" value="3"/>
</dbReference>
<dbReference type="SUPFAM" id="SSF74853">
    <property type="entry name" value="Lamin A/C globular tail domain"/>
    <property type="match status" value="2"/>
</dbReference>